<accession>A0A444V4Y5</accession>
<reference evidence="2 3" key="1">
    <citation type="submission" date="2019-01" db="EMBL/GenBank/DDBJ databases">
        <title>Draft Genome and Complete Hox-Cluster Characterization of the Sterlet Sturgeon (Acipenser ruthenus).</title>
        <authorList>
            <person name="Wei Q."/>
        </authorList>
    </citation>
    <scope>NUCLEOTIDE SEQUENCE [LARGE SCALE GENOMIC DNA]</scope>
    <source>
        <strain evidence="2">WHYD16114868_AA</strain>
        <tissue evidence="2">Blood</tissue>
    </source>
</reference>
<dbReference type="SMART" id="SM00324">
    <property type="entry name" value="RhoGAP"/>
    <property type="match status" value="1"/>
</dbReference>
<dbReference type="GO" id="GO:0046578">
    <property type="term" value="P:regulation of Ras protein signal transduction"/>
    <property type="evidence" value="ECO:0007669"/>
    <property type="project" value="TreeGrafter"/>
</dbReference>
<feature type="domain" description="Rho-GAP" evidence="1">
    <location>
        <begin position="23"/>
        <end position="167"/>
    </location>
</feature>
<dbReference type="Proteomes" id="UP000289886">
    <property type="component" value="Unassembled WGS sequence"/>
</dbReference>
<dbReference type="AlphaFoldDB" id="A0A444V4Y5"/>
<dbReference type="GO" id="GO:0005096">
    <property type="term" value="F:GTPase activator activity"/>
    <property type="evidence" value="ECO:0007669"/>
    <property type="project" value="TreeGrafter"/>
</dbReference>
<dbReference type="InterPro" id="IPR052118">
    <property type="entry name" value="Rho-GAP_regulator"/>
</dbReference>
<dbReference type="PROSITE" id="PS50238">
    <property type="entry name" value="RHOGAP"/>
    <property type="match status" value="1"/>
</dbReference>
<dbReference type="Pfam" id="PF00620">
    <property type="entry name" value="RhoGAP"/>
    <property type="match status" value="1"/>
</dbReference>
<gene>
    <name evidence="2" type="ORF">EOD39_16820</name>
</gene>
<comment type="caution">
    <text evidence="2">The sequence shown here is derived from an EMBL/GenBank/DDBJ whole genome shotgun (WGS) entry which is preliminary data.</text>
</comment>
<dbReference type="EMBL" id="SCEB01002340">
    <property type="protein sequence ID" value="RXM95489.1"/>
    <property type="molecule type" value="Genomic_DNA"/>
</dbReference>
<dbReference type="PANTHER" id="PTHR46150">
    <property type="entry name" value="RHO GTPASE-ACTIVATING PROTEIN 100F"/>
    <property type="match status" value="1"/>
</dbReference>
<evidence type="ECO:0000259" key="1">
    <source>
        <dbReference type="PROSITE" id="PS50238"/>
    </source>
</evidence>
<dbReference type="InterPro" id="IPR008936">
    <property type="entry name" value="Rho_GTPase_activation_prot"/>
</dbReference>
<evidence type="ECO:0000313" key="2">
    <source>
        <dbReference type="EMBL" id="RXM95489.1"/>
    </source>
</evidence>
<organism evidence="2 3">
    <name type="scientific">Acipenser ruthenus</name>
    <name type="common">Sterlet sturgeon</name>
    <dbReference type="NCBI Taxonomy" id="7906"/>
    <lineage>
        <taxon>Eukaryota</taxon>
        <taxon>Metazoa</taxon>
        <taxon>Chordata</taxon>
        <taxon>Craniata</taxon>
        <taxon>Vertebrata</taxon>
        <taxon>Euteleostomi</taxon>
        <taxon>Actinopterygii</taxon>
        <taxon>Chondrostei</taxon>
        <taxon>Acipenseriformes</taxon>
        <taxon>Acipenseridae</taxon>
        <taxon>Acipenser</taxon>
    </lineage>
</organism>
<keyword evidence="3" id="KW-1185">Reference proteome</keyword>
<dbReference type="InterPro" id="IPR000198">
    <property type="entry name" value="RhoGAP_dom"/>
</dbReference>
<evidence type="ECO:0000313" key="3">
    <source>
        <dbReference type="Proteomes" id="UP000289886"/>
    </source>
</evidence>
<dbReference type="PANTHER" id="PTHR46150:SF2">
    <property type="entry name" value="RHO GTPASE-ACTIVATING PROTEIN SYDE1"/>
    <property type="match status" value="1"/>
</dbReference>
<protein>
    <submittedName>
        <fullName evidence="2">Rho GTPase-activating protein SYDE2</fullName>
    </submittedName>
</protein>
<dbReference type="GO" id="GO:0007165">
    <property type="term" value="P:signal transduction"/>
    <property type="evidence" value="ECO:0007669"/>
    <property type="project" value="InterPro"/>
</dbReference>
<name>A0A444V4Y5_ACIRT</name>
<dbReference type="GO" id="GO:0097060">
    <property type="term" value="C:synaptic membrane"/>
    <property type="evidence" value="ECO:0007669"/>
    <property type="project" value="TreeGrafter"/>
</dbReference>
<proteinExistence type="predicted"/>
<dbReference type="GO" id="GO:0016477">
    <property type="term" value="P:cell migration"/>
    <property type="evidence" value="ECO:0007669"/>
    <property type="project" value="TreeGrafter"/>
</dbReference>
<dbReference type="SUPFAM" id="SSF48350">
    <property type="entry name" value="GTPase activation domain, GAP"/>
    <property type="match status" value="1"/>
</dbReference>
<sequence>MTLVEQWDAPPRPSDREPRVFGVELRHLVDKEASAVKVPLLIQKSVSEIEKRGLKVVGLYRLCGSAAVKKELRDAFEKDSTAVNLSEELYPDINVVTGILKDYLRELPSPLITNTLYEVVLDAMSKRPPKSAPNRPELEPQRSAQTVSLLNCLPEVEKVRALKKHID</sequence>
<dbReference type="Gene3D" id="1.10.555.10">
    <property type="entry name" value="Rho GTPase activation protein"/>
    <property type="match status" value="1"/>
</dbReference>